<evidence type="ECO:0000313" key="1">
    <source>
        <dbReference type="EMBL" id="KKL47560.1"/>
    </source>
</evidence>
<dbReference type="EMBL" id="LAZR01033620">
    <property type="protein sequence ID" value="KKL47560.1"/>
    <property type="molecule type" value="Genomic_DNA"/>
</dbReference>
<dbReference type="AlphaFoldDB" id="A0A0F9ERM3"/>
<sequence length="48" mass="5523">MNWNWCPLSYDCFVCDCSAEREFEAAFAAAMWEEALSQHVELDFGGIE</sequence>
<gene>
    <name evidence="1" type="ORF">LCGC14_2334330</name>
</gene>
<organism evidence="1">
    <name type="scientific">marine sediment metagenome</name>
    <dbReference type="NCBI Taxonomy" id="412755"/>
    <lineage>
        <taxon>unclassified sequences</taxon>
        <taxon>metagenomes</taxon>
        <taxon>ecological metagenomes</taxon>
    </lineage>
</organism>
<comment type="caution">
    <text evidence="1">The sequence shown here is derived from an EMBL/GenBank/DDBJ whole genome shotgun (WGS) entry which is preliminary data.</text>
</comment>
<reference evidence="1" key="1">
    <citation type="journal article" date="2015" name="Nature">
        <title>Complex archaea that bridge the gap between prokaryotes and eukaryotes.</title>
        <authorList>
            <person name="Spang A."/>
            <person name="Saw J.H."/>
            <person name="Jorgensen S.L."/>
            <person name="Zaremba-Niedzwiedzka K."/>
            <person name="Martijn J."/>
            <person name="Lind A.E."/>
            <person name="van Eijk R."/>
            <person name="Schleper C."/>
            <person name="Guy L."/>
            <person name="Ettema T.J."/>
        </authorList>
    </citation>
    <scope>NUCLEOTIDE SEQUENCE</scope>
</reference>
<protein>
    <submittedName>
        <fullName evidence="1">Uncharacterized protein</fullName>
    </submittedName>
</protein>
<name>A0A0F9ERM3_9ZZZZ</name>
<proteinExistence type="predicted"/>
<accession>A0A0F9ERM3</accession>